<dbReference type="AlphaFoldDB" id="A0A0C9Z223"/>
<reference evidence="1 2" key="1">
    <citation type="submission" date="2014-04" db="EMBL/GenBank/DDBJ databases">
        <authorList>
            <consortium name="DOE Joint Genome Institute"/>
            <person name="Kuo A."/>
            <person name="Kohler A."/>
            <person name="Costa M.D."/>
            <person name="Nagy L.G."/>
            <person name="Floudas D."/>
            <person name="Copeland A."/>
            <person name="Barry K.W."/>
            <person name="Cichocki N."/>
            <person name="Veneault-Fourrey C."/>
            <person name="LaButti K."/>
            <person name="Lindquist E.A."/>
            <person name="Lipzen A."/>
            <person name="Lundell T."/>
            <person name="Morin E."/>
            <person name="Murat C."/>
            <person name="Sun H."/>
            <person name="Tunlid A."/>
            <person name="Henrissat B."/>
            <person name="Grigoriev I.V."/>
            <person name="Hibbett D.S."/>
            <person name="Martin F."/>
            <person name="Nordberg H.P."/>
            <person name="Cantor M.N."/>
            <person name="Hua S.X."/>
        </authorList>
    </citation>
    <scope>NUCLEOTIDE SEQUENCE [LARGE SCALE GENOMIC DNA]</scope>
    <source>
        <strain evidence="1 2">441</strain>
    </source>
</reference>
<accession>A0A0C9Z223</accession>
<reference evidence="2" key="2">
    <citation type="submission" date="2015-01" db="EMBL/GenBank/DDBJ databases">
        <title>Evolutionary Origins and Diversification of the Mycorrhizal Mutualists.</title>
        <authorList>
            <consortium name="DOE Joint Genome Institute"/>
            <consortium name="Mycorrhizal Genomics Consortium"/>
            <person name="Kohler A."/>
            <person name="Kuo A."/>
            <person name="Nagy L.G."/>
            <person name="Floudas D."/>
            <person name="Copeland A."/>
            <person name="Barry K.W."/>
            <person name="Cichocki N."/>
            <person name="Veneault-Fourrey C."/>
            <person name="LaButti K."/>
            <person name="Lindquist E.A."/>
            <person name="Lipzen A."/>
            <person name="Lundell T."/>
            <person name="Morin E."/>
            <person name="Murat C."/>
            <person name="Riley R."/>
            <person name="Ohm R."/>
            <person name="Sun H."/>
            <person name="Tunlid A."/>
            <person name="Henrissat B."/>
            <person name="Grigoriev I.V."/>
            <person name="Hibbett D.S."/>
            <person name="Martin F."/>
        </authorList>
    </citation>
    <scope>NUCLEOTIDE SEQUENCE [LARGE SCALE GENOMIC DNA]</scope>
    <source>
        <strain evidence="2">441</strain>
    </source>
</reference>
<evidence type="ECO:0000313" key="1">
    <source>
        <dbReference type="EMBL" id="KIK14048.1"/>
    </source>
</evidence>
<dbReference type="HOGENOM" id="CLU_3019995_0_0_1"/>
<gene>
    <name evidence="1" type="ORF">PISMIDRAFT_117726</name>
</gene>
<dbReference type="EMBL" id="KN833958">
    <property type="protein sequence ID" value="KIK14048.1"/>
    <property type="molecule type" value="Genomic_DNA"/>
</dbReference>
<proteinExistence type="predicted"/>
<sequence length="56" mass="6827">WNNFIMRLVDLYPGASRLERRFIREDLYDLVRAQVKKDIELEEDLGKYLCGYEEIM</sequence>
<dbReference type="Proteomes" id="UP000054018">
    <property type="component" value="Unassembled WGS sequence"/>
</dbReference>
<dbReference type="OrthoDB" id="3195134at2759"/>
<name>A0A0C9Z223_9AGAM</name>
<organism evidence="1 2">
    <name type="scientific">Pisolithus microcarpus 441</name>
    <dbReference type="NCBI Taxonomy" id="765257"/>
    <lineage>
        <taxon>Eukaryota</taxon>
        <taxon>Fungi</taxon>
        <taxon>Dikarya</taxon>
        <taxon>Basidiomycota</taxon>
        <taxon>Agaricomycotina</taxon>
        <taxon>Agaricomycetes</taxon>
        <taxon>Agaricomycetidae</taxon>
        <taxon>Boletales</taxon>
        <taxon>Sclerodermatineae</taxon>
        <taxon>Pisolithaceae</taxon>
        <taxon>Pisolithus</taxon>
    </lineage>
</organism>
<feature type="non-terminal residue" evidence="1">
    <location>
        <position position="1"/>
    </location>
</feature>
<keyword evidence="2" id="KW-1185">Reference proteome</keyword>
<protein>
    <submittedName>
        <fullName evidence="1">Uncharacterized protein</fullName>
    </submittedName>
</protein>
<evidence type="ECO:0000313" key="2">
    <source>
        <dbReference type="Proteomes" id="UP000054018"/>
    </source>
</evidence>